<evidence type="ECO:0000313" key="3">
    <source>
        <dbReference type="EMBL" id="CAD5220849.1"/>
    </source>
</evidence>
<keyword evidence="6" id="KW-1185">Reference proteome</keyword>
<protein>
    <submittedName>
        <fullName evidence="3">(pine wood nematode) hypothetical protein</fullName>
    </submittedName>
</protein>
<reference evidence="4" key="2">
    <citation type="submission" date="2020-08" db="EMBL/GenBank/DDBJ databases">
        <authorList>
            <person name="Kikuchi T."/>
        </authorList>
    </citation>
    <scope>NUCLEOTIDE SEQUENCE</scope>
    <source>
        <strain evidence="3">Ka4C1</strain>
    </source>
</reference>
<dbReference type="Proteomes" id="UP000095284">
    <property type="component" value="Unplaced"/>
</dbReference>
<accession>A0A1I7SUD1</accession>
<evidence type="ECO:0000256" key="2">
    <source>
        <dbReference type="SAM" id="MobiDB-lite"/>
    </source>
</evidence>
<organism evidence="5 7">
    <name type="scientific">Bursaphelenchus xylophilus</name>
    <name type="common">Pinewood nematode worm</name>
    <name type="synonym">Aphelenchoides xylophilus</name>
    <dbReference type="NCBI Taxonomy" id="6326"/>
    <lineage>
        <taxon>Eukaryota</taxon>
        <taxon>Metazoa</taxon>
        <taxon>Ecdysozoa</taxon>
        <taxon>Nematoda</taxon>
        <taxon>Chromadorea</taxon>
        <taxon>Rhabditida</taxon>
        <taxon>Tylenchina</taxon>
        <taxon>Tylenchomorpha</taxon>
        <taxon>Aphelenchoidea</taxon>
        <taxon>Aphelenchoididae</taxon>
        <taxon>Bursaphelenchus</taxon>
    </lineage>
</organism>
<name>A0A1I7SUD1_BURXY</name>
<feature type="region of interest" description="Disordered" evidence="2">
    <location>
        <begin position="349"/>
        <end position="373"/>
    </location>
</feature>
<dbReference type="PANTHER" id="PTHR48029">
    <property type="entry name" value="NUCLEOLAR PROTEIN 8"/>
    <property type="match status" value="1"/>
</dbReference>
<evidence type="ECO:0000313" key="6">
    <source>
        <dbReference type="Proteomes" id="UP000659654"/>
    </source>
</evidence>
<evidence type="ECO:0000313" key="7">
    <source>
        <dbReference type="WBParaSite" id="BXY_1665300.1"/>
    </source>
</evidence>
<dbReference type="AlphaFoldDB" id="A0A1I7SUD1"/>
<evidence type="ECO:0000256" key="1">
    <source>
        <dbReference type="ARBA" id="ARBA00022884"/>
    </source>
</evidence>
<dbReference type="EMBL" id="CAJFDI010000003">
    <property type="protein sequence ID" value="CAD5220849.1"/>
    <property type="molecule type" value="Genomic_DNA"/>
</dbReference>
<dbReference type="Proteomes" id="UP000582659">
    <property type="component" value="Unassembled WGS sequence"/>
</dbReference>
<dbReference type="PANTHER" id="PTHR48029:SF1">
    <property type="entry name" value="NUCLEOLAR PROTEIN 8"/>
    <property type="match status" value="1"/>
</dbReference>
<gene>
    <name evidence="3" type="ORF">BXYJ_LOCUS6384</name>
</gene>
<dbReference type="eggNOG" id="KOG4365">
    <property type="taxonomic scope" value="Eukaryota"/>
</dbReference>
<evidence type="ECO:0000313" key="4">
    <source>
        <dbReference type="EMBL" id="CAG9107275.1"/>
    </source>
</evidence>
<dbReference type="GO" id="GO:0003723">
    <property type="term" value="F:RNA binding"/>
    <property type="evidence" value="ECO:0007669"/>
    <property type="project" value="UniProtKB-KW"/>
</dbReference>
<dbReference type="OrthoDB" id="5859077at2759"/>
<sequence length="373" mass="43714">MEPRDDGLSRRLNGLLEKRKFEEERRKLISESLRNGSSANKKIVFKDSDDDDYEPQSKKLTLFEKDDEDPQLNKQNPADLLKNRFTGYKSEKLTEMETRFNYDERFKVDERFLEGSVDEIDKETGEMTSLAEKKSQFAILSSVLGHEVSSLLTSKKKVKNNVVRPFQRFDPDNPNHVEWMETQKQHVKVQNKPLIDAEQFNREVDKEVTKVVEGHFYEMDQDFAKELHKNLNEKKSGEAFSFLSLIGRSSNEEEKPDVSIFDKLLHAEKTEETPKIEKITPLNDNVNASDIIEKPFFFIYPFDEGSKKVLNTFRRQQDMAKVKQAWQTHRDKTEVFYKSLVKTNWRLKEKEKKQHLRNKHAKSSQKVAGKGDS</sequence>
<reference evidence="7" key="1">
    <citation type="submission" date="2016-11" db="UniProtKB">
        <authorList>
            <consortium name="WormBaseParasite"/>
        </authorList>
    </citation>
    <scope>IDENTIFICATION</scope>
</reference>
<evidence type="ECO:0000313" key="5">
    <source>
        <dbReference type="Proteomes" id="UP000095284"/>
    </source>
</evidence>
<keyword evidence="1" id="KW-0694">RNA-binding</keyword>
<dbReference type="WBParaSite" id="BXY_1665300.1">
    <property type="protein sequence ID" value="BXY_1665300.1"/>
    <property type="gene ID" value="BXY_1665300"/>
</dbReference>
<dbReference type="Proteomes" id="UP000659654">
    <property type="component" value="Unassembled WGS sequence"/>
</dbReference>
<proteinExistence type="predicted"/>
<feature type="compositionally biased region" description="Basic residues" evidence="2">
    <location>
        <begin position="353"/>
        <end position="363"/>
    </location>
</feature>
<dbReference type="EMBL" id="CAJFCV020000003">
    <property type="protein sequence ID" value="CAG9107275.1"/>
    <property type="molecule type" value="Genomic_DNA"/>
</dbReference>